<evidence type="ECO:0000256" key="1">
    <source>
        <dbReference type="ARBA" id="ARBA00004635"/>
    </source>
</evidence>
<comment type="similarity">
    <text evidence="2">Belongs to the GerABKC lipoprotein family.</text>
</comment>
<evidence type="ECO:0000313" key="11">
    <source>
        <dbReference type="Proteomes" id="UP000076796"/>
    </source>
</evidence>
<keyword evidence="6" id="KW-0564">Palmitate</keyword>
<dbReference type="InterPro" id="IPR038501">
    <property type="entry name" value="Spore_GerAC_C_sf"/>
</dbReference>
<evidence type="ECO:0000259" key="9">
    <source>
        <dbReference type="Pfam" id="PF25198"/>
    </source>
</evidence>
<keyword evidence="4" id="KW-0732">Signal</keyword>
<name>A0A163M524_9BACL</name>
<evidence type="ECO:0000259" key="8">
    <source>
        <dbReference type="Pfam" id="PF05504"/>
    </source>
</evidence>
<organism evidence="10 11">
    <name type="scientific">Paenibacillus glucanolyticus</name>
    <dbReference type="NCBI Taxonomy" id="59843"/>
    <lineage>
        <taxon>Bacteria</taxon>
        <taxon>Bacillati</taxon>
        <taxon>Bacillota</taxon>
        <taxon>Bacilli</taxon>
        <taxon>Bacillales</taxon>
        <taxon>Paenibacillaceae</taxon>
        <taxon>Paenibacillus</taxon>
    </lineage>
</organism>
<dbReference type="InterPro" id="IPR008844">
    <property type="entry name" value="Spore_GerAC-like"/>
</dbReference>
<proteinExistence type="inferred from homology"/>
<reference evidence="10" key="1">
    <citation type="journal article" date="2016" name="Genome Announc.">
        <title>Draft genomes of two strains of Paenibacillus glucanolyticus with capability to degrade lignocellulose.</title>
        <authorList>
            <person name="Mathews S.L."/>
            <person name="Pawlak J."/>
            <person name="Grunden A.M."/>
        </authorList>
    </citation>
    <scope>NUCLEOTIDE SEQUENCE [LARGE SCALE GENOMIC DNA]</scope>
    <source>
        <strain evidence="10">SLM1</strain>
    </source>
</reference>
<dbReference type="GO" id="GO:0009847">
    <property type="term" value="P:spore germination"/>
    <property type="evidence" value="ECO:0007669"/>
    <property type="project" value="InterPro"/>
</dbReference>
<dbReference type="Pfam" id="PF05504">
    <property type="entry name" value="Spore_GerAC"/>
    <property type="match status" value="1"/>
</dbReference>
<dbReference type="PANTHER" id="PTHR35789">
    <property type="entry name" value="SPORE GERMINATION PROTEIN B3"/>
    <property type="match status" value="1"/>
</dbReference>
<dbReference type="NCBIfam" id="TIGR02887">
    <property type="entry name" value="spore_ger_x_C"/>
    <property type="match status" value="1"/>
</dbReference>
<dbReference type="EMBL" id="LWMH01000001">
    <property type="protein sequence ID" value="KZS48746.1"/>
    <property type="molecule type" value="Genomic_DNA"/>
</dbReference>
<evidence type="ECO:0000256" key="4">
    <source>
        <dbReference type="ARBA" id="ARBA00022729"/>
    </source>
</evidence>
<evidence type="ECO:0000256" key="3">
    <source>
        <dbReference type="ARBA" id="ARBA00022544"/>
    </source>
</evidence>
<dbReference type="InterPro" id="IPR046953">
    <property type="entry name" value="Spore_GerAC-like_C"/>
</dbReference>
<comment type="caution">
    <text evidence="10">The sequence shown here is derived from an EMBL/GenBank/DDBJ whole genome shotgun (WGS) entry which is preliminary data.</text>
</comment>
<dbReference type="Proteomes" id="UP000076796">
    <property type="component" value="Unassembled WGS sequence"/>
</dbReference>
<dbReference type="Pfam" id="PF25198">
    <property type="entry name" value="Spore_GerAC_N"/>
    <property type="match status" value="1"/>
</dbReference>
<dbReference type="PANTHER" id="PTHR35789:SF1">
    <property type="entry name" value="SPORE GERMINATION PROTEIN B3"/>
    <property type="match status" value="1"/>
</dbReference>
<gene>
    <name evidence="10" type="ORF">AWU65_23825</name>
</gene>
<keyword evidence="7" id="KW-0449">Lipoprotein</keyword>
<dbReference type="STRING" id="59843.A3958_23090"/>
<evidence type="ECO:0000313" key="10">
    <source>
        <dbReference type="EMBL" id="KZS48746.1"/>
    </source>
</evidence>
<feature type="domain" description="Spore germination GerAC-like C-terminal" evidence="8">
    <location>
        <begin position="227"/>
        <end position="359"/>
    </location>
</feature>
<sequence length="390" mass="44775">MDHEMTTCIRFLLKIVLVLLTLNVLSGCWDIKEIQDMNYITAIGIDYEDKHFVVYTQMTDFTSVAKTETGNSGKPAQIWTSTSRGKTLDMAINQLYDTAQQRTIWSHISSIIISEKVLKTQILSQLDTLSRYQEVRLTPWVFGTRESIEDLLTAPAFFNLSPLSTLTHEPLEEYKQKSYIVPLRYFDFLALMTEPACTALLPNLTVDKETWEKDRKPNPKLRVDGVFTIVKDTMSAILTNDKLNGLRWVQANTKRSPVLIMKDEDYAGVVVLQSPKIRKELKIVNGEPKYELHVKLDGNVVEALVDFTKSDYEREAAKIVRQEIIDTFRNGLKAKTDIYSLEHILFKREPGLWKKLKQTSPLIIDEESLAVVQVDIHLDHVGMKLLPRRD</sequence>
<dbReference type="OrthoDB" id="2380468at2"/>
<dbReference type="GO" id="GO:0016020">
    <property type="term" value="C:membrane"/>
    <property type="evidence" value="ECO:0007669"/>
    <property type="project" value="UniProtKB-SubCell"/>
</dbReference>
<keyword evidence="11" id="KW-1185">Reference proteome</keyword>
<evidence type="ECO:0000256" key="5">
    <source>
        <dbReference type="ARBA" id="ARBA00023136"/>
    </source>
</evidence>
<comment type="subcellular location">
    <subcellularLocation>
        <location evidence="1">Membrane</location>
        <topology evidence="1">Lipid-anchor</topology>
    </subcellularLocation>
</comment>
<dbReference type="Gene3D" id="3.30.300.210">
    <property type="entry name" value="Nutrient germinant receptor protein C, domain 3"/>
    <property type="match status" value="1"/>
</dbReference>
<keyword evidence="3" id="KW-0309">Germination</keyword>
<feature type="domain" description="Spore germination protein N-terminal" evidence="9">
    <location>
        <begin position="30"/>
        <end position="205"/>
    </location>
</feature>
<evidence type="ECO:0000256" key="2">
    <source>
        <dbReference type="ARBA" id="ARBA00007886"/>
    </source>
</evidence>
<dbReference type="InterPro" id="IPR057336">
    <property type="entry name" value="GerAC_N"/>
</dbReference>
<evidence type="ECO:0000256" key="6">
    <source>
        <dbReference type="ARBA" id="ARBA00023139"/>
    </source>
</evidence>
<accession>A0A163M524</accession>
<dbReference type="RefSeq" id="WP_063479828.1">
    <property type="nucleotide sequence ID" value="NZ_JARLKM010000014.1"/>
</dbReference>
<evidence type="ECO:0000256" key="7">
    <source>
        <dbReference type="ARBA" id="ARBA00023288"/>
    </source>
</evidence>
<dbReference type="AlphaFoldDB" id="A0A163M524"/>
<keyword evidence="5" id="KW-0472">Membrane</keyword>
<protein>
    <submittedName>
        <fullName evidence="10">Spore gernimation protein GerC</fullName>
    </submittedName>
</protein>